<evidence type="ECO:0000256" key="11">
    <source>
        <dbReference type="SAM" id="MobiDB-lite"/>
    </source>
</evidence>
<evidence type="ECO:0000256" key="7">
    <source>
        <dbReference type="ARBA" id="ARBA00023235"/>
    </source>
</evidence>
<dbReference type="ExpressionAtlas" id="A0A3L6F722">
    <property type="expression patterns" value="baseline and differential"/>
</dbReference>
<dbReference type="PRINTS" id="PR00421">
    <property type="entry name" value="THIOREDOXIN"/>
</dbReference>
<dbReference type="SUPFAM" id="SSF52833">
    <property type="entry name" value="Thioredoxin-like"/>
    <property type="match status" value="1"/>
</dbReference>
<evidence type="ECO:0000256" key="3">
    <source>
        <dbReference type="ARBA" id="ARBA00012723"/>
    </source>
</evidence>
<gene>
    <name evidence="13" type="primary">PDIL2-1_4</name>
    <name evidence="13" type="ORF">Zm00014a_011351</name>
</gene>
<evidence type="ECO:0000256" key="4">
    <source>
        <dbReference type="ARBA" id="ARBA00022729"/>
    </source>
</evidence>
<dbReference type="InterPro" id="IPR036356">
    <property type="entry name" value="ERp29_C_sf"/>
</dbReference>
<dbReference type="PROSITE" id="PS00194">
    <property type="entry name" value="THIOREDOXIN_1"/>
    <property type="match status" value="1"/>
</dbReference>
<dbReference type="InterPro" id="IPR017937">
    <property type="entry name" value="Thioredoxin_CS"/>
</dbReference>
<evidence type="ECO:0000259" key="12">
    <source>
        <dbReference type="PROSITE" id="PS51352"/>
    </source>
</evidence>
<dbReference type="NCBIfam" id="TIGR01126">
    <property type="entry name" value="pdi_dom"/>
    <property type="match status" value="1"/>
</dbReference>
<comment type="catalytic activity">
    <reaction evidence="1">
        <text>Catalyzes the rearrangement of -S-S- bonds in proteins.</text>
        <dbReference type="EC" id="5.3.4.1"/>
    </reaction>
</comment>
<evidence type="ECO:0000256" key="5">
    <source>
        <dbReference type="ARBA" id="ARBA00022737"/>
    </source>
</evidence>
<comment type="caution">
    <text evidence="13">The sequence shown here is derived from an EMBL/GenBank/DDBJ whole genome shotgun (WGS) entry which is preliminary data.</text>
</comment>
<keyword evidence="4" id="KW-0732">Signal</keyword>
<organism evidence="13 14">
    <name type="scientific">Zea mays</name>
    <name type="common">Maize</name>
    <dbReference type="NCBI Taxonomy" id="4577"/>
    <lineage>
        <taxon>Eukaryota</taxon>
        <taxon>Viridiplantae</taxon>
        <taxon>Streptophyta</taxon>
        <taxon>Embryophyta</taxon>
        <taxon>Tracheophyta</taxon>
        <taxon>Spermatophyta</taxon>
        <taxon>Magnoliopsida</taxon>
        <taxon>Liliopsida</taxon>
        <taxon>Poales</taxon>
        <taxon>Poaceae</taxon>
        <taxon>PACMAD clade</taxon>
        <taxon>Panicoideae</taxon>
        <taxon>Andropogonodae</taxon>
        <taxon>Andropogoneae</taxon>
        <taxon>Tripsacinae</taxon>
        <taxon>Zea</taxon>
    </lineage>
</organism>
<dbReference type="EC" id="5.3.4.1" evidence="3"/>
<dbReference type="EMBL" id="NCVQ01000005">
    <property type="protein sequence ID" value="PWZ28708.1"/>
    <property type="molecule type" value="Genomic_DNA"/>
</dbReference>
<feature type="domain" description="Thioredoxin" evidence="12">
    <location>
        <begin position="254"/>
        <end position="379"/>
    </location>
</feature>
<evidence type="ECO:0000256" key="9">
    <source>
        <dbReference type="ARBA" id="ARBA00060135"/>
    </source>
</evidence>
<keyword evidence="6" id="KW-1015">Disulfide bond</keyword>
<accession>A0A3L6F722</accession>
<dbReference type="InterPro" id="IPR036249">
    <property type="entry name" value="Thioredoxin-like_sf"/>
</dbReference>
<proteinExistence type="inferred from homology"/>
<feature type="compositionally biased region" description="Basic and acidic residues" evidence="11">
    <location>
        <begin position="147"/>
        <end position="156"/>
    </location>
</feature>
<dbReference type="SUPFAM" id="SSF47933">
    <property type="entry name" value="ERP29 C domain-like"/>
    <property type="match status" value="1"/>
</dbReference>
<evidence type="ECO:0000256" key="6">
    <source>
        <dbReference type="ARBA" id="ARBA00023157"/>
    </source>
</evidence>
<dbReference type="PANTHER" id="PTHR33018">
    <property type="entry name" value="OS10G0338966 PROTEIN-RELATED"/>
    <property type="match status" value="1"/>
</dbReference>
<dbReference type="PROSITE" id="PS51352">
    <property type="entry name" value="THIOREDOXIN_2"/>
    <property type="match status" value="1"/>
</dbReference>
<keyword evidence="7 13" id="KW-0413">Isomerase</keyword>
<comment type="function">
    <text evidence="9">Acts as a protein-folding catalyst that interacts with nascent polypeptides to catalyze the formation, isomerization, and reduction or oxidation of disulfide bonds. May play a role in storage protein biogenesis.</text>
</comment>
<dbReference type="FunFam" id="3.40.30.10:FF:000032">
    <property type="entry name" value="Protein disulfide-isomerase A6 homolog"/>
    <property type="match status" value="1"/>
</dbReference>
<dbReference type="CDD" id="cd02998">
    <property type="entry name" value="PDI_a_ERp38"/>
    <property type="match status" value="1"/>
</dbReference>
<feature type="region of interest" description="Disordered" evidence="11">
    <location>
        <begin position="140"/>
        <end position="161"/>
    </location>
</feature>
<sequence length="450" mass="50948">MRVDIRIKDWRKVPTVVKSNLWEDVSKKFVMLRDETHTLSVKKVALKSMSHAWKDFKWKLNINYVKKDKTPFEDYPELKKEWWPDFVKWVTSDEYIVLGEKGKKSQSMNKFRQKLGRRSYTVQKRKWAKEDAQALTEGKSIPFQDMPDGRHKDWARARNPSGDVNITESHPIIKKIVYLNEKSVAGTFTPLDNMDILATAIGSNHPGRTTGVSAYVGLGMGLAQGDGPRKKKRRTTKEYVKRFVDEYEAKFEKLTALCQSTNVKIAAIPSSVVVLTSETFDSIVLDETKDVLVEFYAPWCGHCKHLAPIYEKLASVFKQDDGVVIANLDADKHTDLAEKYGVSGFPTLKFYPKGNKAGEDYDGGRDLDDFVKFINEKCGTSWDPKGHLTSEAGLVPSLNPLVKEFLNAADDKRKEVLSKIEEDVAKLSGSAAKYFLPPSPTLCLQATRLI</sequence>
<protein>
    <recommendedName>
        <fullName evidence="3">protein disulfide-isomerase</fullName>
        <ecNumber evidence="3">5.3.4.1</ecNumber>
    </recommendedName>
</protein>
<keyword evidence="5" id="KW-0677">Repeat</keyword>
<evidence type="ECO:0000256" key="1">
    <source>
        <dbReference type="ARBA" id="ARBA00001182"/>
    </source>
</evidence>
<evidence type="ECO:0000256" key="2">
    <source>
        <dbReference type="ARBA" id="ARBA00006347"/>
    </source>
</evidence>
<dbReference type="GO" id="GO:0003756">
    <property type="term" value="F:protein disulfide isomerase activity"/>
    <property type="evidence" value="ECO:0007669"/>
    <property type="project" value="UniProtKB-EC"/>
</dbReference>
<dbReference type="InterPro" id="IPR005788">
    <property type="entry name" value="PDI_thioredoxin-like_dom"/>
</dbReference>
<evidence type="ECO:0000313" key="13">
    <source>
        <dbReference type="EMBL" id="PWZ28708.1"/>
    </source>
</evidence>
<reference evidence="13 14" key="1">
    <citation type="journal article" date="2018" name="Nat. Genet.">
        <title>Extensive intraspecific gene order and gene structural variations between Mo17 and other maize genomes.</title>
        <authorList>
            <person name="Sun S."/>
            <person name="Zhou Y."/>
            <person name="Chen J."/>
            <person name="Shi J."/>
            <person name="Zhao H."/>
            <person name="Zhao H."/>
            <person name="Song W."/>
            <person name="Zhang M."/>
            <person name="Cui Y."/>
            <person name="Dong X."/>
            <person name="Liu H."/>
            <person name="Ma X."/>
            <person name="Jiao Y."/>
            <person name="Wang B."/>
            <person name="Wei X."/>
            <person name="Stein J.C."/>
            <person name="Glaubitz J.C."/>
            <person name="Lu F."/>
            <person name="Yu G."/>
            <person name="Liang C."/>
            <person name="Fengler K."/>
            <person name="Li B."/>
            <person name="Rafalski A."/>
            <person name="Schnable P.S."/>
            <person name="Ware D.H."/>
            <person name="Buckler E.S."/>
            <person name="Lai J."/>
        </authorList>
    </citation>
    <scope>NUCLEOTIDE SEQUENCE [LARGE SCALE GENOMIC DNA]</scope>
    <source>
        <strain evidence="14">cv. Missouri 17</strain>
        <tissue evidence="13">Seedling</tissue>
    </source>
</reference>
<evidence type="ECO:0000256" key="8">
    <source>
        <dbReference type="ARBA" id="ARBA00023284"/>
    </source>
</evidence>
<dbReference type="PANTHER" id="PTHR33018:SF19">
    <property type="entry name" value="OS12G0558775 PROTEIN"/>
    <property type="match status" value="1"/>
</dbReference>
<comment type="similarity">
    <text evidence="2 10">Belongs to the protein disulfide isomerase family.</text>
</comment>
<name>A0A3L6F722_MAIZE</name>
<dbReference type="Gene3D" id="3.40.30.10">
    <property type="entry name" value="Glutaredoxin"/>
    <property type="match status" value="1"/>
</dbReference>
<keyword evidence="8" id="KW-0676">Redox-active center</keyword>
<dbReference type="AlphaFoldDB" id="A0A3L6F722"/>
<dbReference type="Pfam" id="PF00085">
    <property type="entry name" value="Thioredoxin"/>
    <property type="match status" value="1"/>
</dbReference>
<evidence type="ECO:0000313" key="14">
    <source>
        <dbReference type="Proteomes" id="UP000251960"/>
    </source>
</evidence>
<dbReference type="Proteomes" id="UP000251960">
    <property type="component" value="Chromosome 4"/>
</dbReference>
<dbReference type="InterPro" id="IPR013766">
    <property type="entry name" value="Thioredoxin_domain"/>
</dbReference>
<evidence type="ECO:0000256" key="10">
    <source>
        <dbReference type="RuleBase" id="RU004208"/>
    </source>
</evidence>